<dbReference type="SUPFAM" id="SSF48403">
    <property type="entry name" value="Ankyrin repeat"/>
    <property type="match status" value="1"/>
</dbReference>
<reference evidence="2 3" key="1">
    <citation type="submission" date="2015-11" db="EMBL/GenBank/DDBJ databases">
        <title>Genomic analysis of 38 Legionella species identifies large and diverse effector repertoires.</title>
        <authorList>
            <person name="Burstein D."/>
            <person name="Amaro F."/>
            <person name="Zusman T."/>
            <person name="Lifshitz Z."/>
            <person name="Cohen O."/>
            <person name="Gilbert J.A."/>
            <person name="Pupko T."/>
            <person name="Shuman H.A."/>
            <person name="Segal G."/>
        </authorList>
    </citation>
    <scope>NUCLEOTIDE SEQUENCE [LARGE SCALE GENOMIC DNA]</scope>
    <source>
        <strain evidence="2 3">ATCC 43878</strain>
    </source>
</reference>
<dbReference type="Pfam" id="PF12937">
    <property type="entry name" value="F-box-like"/>
    <property type="match status" value="1"/>
</dbReference>
<gene>
    <name evidence="2" type="ORF">Lbru_1841</name>
</gene>
<evidence type="ECO:0000313" key="2">
    <source>
        <dbReference type="EMBL" id="KTC81321.1"/>
    </source>
</evidence>
<proteinExistence type="predicted"/>
<keyword evidence="3" id="KW-1185">Reference proteome</keyword>
<dbReference type="InterPro" id="IPR001810">
    <property type="entry name" value="F-box_dom"/>
</dbReference>
<organism evidence="2 3">
    <name type="scientific">Legionella brunensis</name>
    <dbReference type="NCBI Taxonomy" id="29422"/>
    <lineage>
        <taxon>Bacteria</taxon>
        <taxon>Pseudomonadati</taxon>
        <taxon>Pseudomonadota</taxon>
        <taxon>Gammaproteobacteria</taxon>
        <taxon>Legionellales</taxon>
        <taxon>Legionellaceae</taxon>
        <taxon>Legionella</taxon>
    </lineage>
</organism>
<accession>A0A0W0SDT6</accession>
<feature type="domain" description="F-box" evidence="1">
    <location>
        <begin position="1"/>
        <end position="47"/>
    </location>
</feature>
<dbReference type="SMART" id="SM00256">
    <property type="entry name" value="FBOX"/>
    <property type="match status" value="1"/>
</dbReference>
<sequence>MMSINDLPKEVLLLIFEKLPSYIVLQIASTCKHWYEITNDQVFWKSRCENEFSSKAIQAIKRKELNGDSWKMTYLHLVGATKKEYQRLKENELYISKTSRLLSDRELKITAAALTGNTALLHVFLNKNELHLNEVLDLNLWDVFGEELLYEDRHQKYGYELFEEPYGVSSCLIDFICLHQQQSVLDILYLLSLKEEPKNRLFWAVVCNQSERELRQITNGIPSQLTETSSINNYPTHLFELAAILGHFNLFKFLLEQHSCISFALIKDALVIATYRGHVNIVKCLHTYFADIPAEEIIFYNYLIEIAASHGEVAILQILLEKNLTLFAVRKAFRAAVLGNCHNVLEVLYEAYPNVFIPSLLNEMISETRSVTNPLQVLLFLFDKGAKISIGKVRNFVWMQQELLQKMVFCEIKIQSALELIKEEVESSFGLNYLVNTFANFFQSKPGVFLEQAYKLDPVHFDHRLEVLVANEACLYSEKIINKLISNIESMSTRVFITAKFN</sequence>
<evidence type="ECO:0000313" key="3">
    <source>
        <dbReference type="Proteomes" id="UP000054742"/>
    </source>
</evidence>
<protein>
    <submittedName>
        <fullName evidence="2">Ankyrin repeats (3 copies)</fullName>
    </submittedName>
</protein>
<dbReference type="RefSeq" id="WP_083500883.1">
    <property type="nucleotide sequence ID" value="NZ_CAAAHU010000002.1"/>
</dbReference>
<dbReference type="AlphaFoldDB" id="A0A0W0SDT6"/>
<dbReference type="Gene3D" id="1.20.1280.50">
    <property type="match status" value="1"/>
</dbReference>
<evidence type="ECO:0000259" key="1">
    <source>
        <dbReference type="PROSITE" id="PS50181"/>
    </source>
</evidence>
<dbReference type="PATRIC" id="fig|29422.6.peg.1961"/>
<dbReference type="PROSITE" id="PS50181">
    <property type="entry name" value="FBOX"/>
    <property type="match status" value="1"/>
</dbReference>
<name>A0A0W0SDT6_9GAMM</name>
<dbReference type="EMBL" id="LNXV01000029">
    <property type="protein sequence ID" value="KTC81321.1"/>
    <property type="molecule type" value="Genomic_DNA"/>
</dbReference>
<dbReference type="InterPro" id="IPR036047">
    <property type="entry name" value="F-box-like_dom_sf"/>
</dbReference>
<dbReference type="InterPro" id="IPR036770">
    <property type="entry name" value="Ankyrin_rpt-contain_sf"/>
</dbReference>
<comment type="caution">
    <text evidence="2">The sequence shown here is derived from an EMBL/GenBank/DDBJ whole genome shotgun (WGS) entry which is preliminary data.</text>
</comment>
<dbReference type="Gene3D" id="1.25.40.20">
    <property type="entry name" value="Ankyrin repeat-containing domain"/>
    <property type="match status" value="1"/>
</dbReference>
<dbReference type="OrthoDB" id="5649599at2"/>
<dbReference type="Proteomes" id="UP000054742">
    <property type="component" value="Unassembled WGS sequence"/>
</dbReference>
<dbReference type="SUPFAM" id="SSF81383">
    <property type="entry name" value="F-box domain"/>
    <property type="match status" value="1"/>
</dbReference>